<name>A0AAW2BAQ2_9ROSI</name>
<dbReference type="InterPro" id="IPR053151">
    <property type="entry name" value="RNase_H-like"/>
</dbReference>
<dbReference type="EMBL" id="JAZDWU010000012">
    <property type="protein sequence ID" value="KAK9983086.1"/>
    <property type="molecule type" value="Genomic_DNA"/>
</dbReference>
<evidence type="ECO:0000256" key="1">
    <source>
        <dbReference type="PROSITE-ProRule" id="PRU00047"/>
    </source>
</evidence>
<dbReference type="AlphaFoldDB" id="A0AAW2BAQ2"/>
<feature type="region of interest" description="Disordered" evidence="2">
    <location>
        <begin position="1"/>
        <end position="46"/>
    </location>
</feature>
<keyword evidence="1" id="KW-0863">Zinc-finger</keyword>
<sequence length="573" mass="63524">MGDNVMLSPEEQEELVRSNKKVKDVKHAGYQGSQDTDSVSLNHEQGGWSDKGSFRDKLIGDCPGAYNQAFSFGDNMEDDEDFDEEVENLREGLVAVKFSRDFKQHIHKPWMRALIVKVYDVDKPLVTTVLIGKFEQPICYEGIQKLCYSCGRMGHRKASCLYTIRLVSPEEMSKEALASCTKATNSPCDTHASEEPTMVVGQEMNVHGSVSEERGMCRKIRGVAGPHAMMDNGKLRQEQRKAEYEARFKFTAGEQNSVVGPSREAKRKVPSPKQIDQAQIASSIRSIRPSGFQQAHKSPTCSPDVHKRSDEVSRADRENLVSKLSCDEETKQEEEGLPRLAAIDFQLPRRSQSAMGSQRGGEGDCRKVCDTNSGDGLALREGTGGLEGFKSSDRSEEPIVAASNCFTLAGEGSSLGVGNAENDRCGGVVRNEDGRWIARFARRIGVTSSFVVELWGLREGLILCSSLNIHSLVIELDAKAVVDVFLNPNYQNNAVSPILEDCRQLMLRFQQVQLRHCSRQANQCADLLARMSFEQATDFISYNCPPVDIRNLLEEDVAGLYVNRVCFVSDSAV</sequence>
<dbReference type="CDD" id="cd06222">
    <property type="entry name" value="RNase_H_like"/>
    <property type="match status" value="1"/>
</dbReference>
<keyword evidence="1" id="KW-0862">Zinc</keyword>
<protein>
    <recommendedName>
        <fullName evidence="3">CCHC-type domain-containing protein</fullName>
    </recommendedName>
</protein>
<evidence type="ECO:0000313" key="5">
    <source>
        <dbReference type="Proteomes" id="UP001459277"/>
    </source>
</evidence>
<feature type="compositionally biased region" description="Basic and acidic residues" evidence="2">
    <location>
        <begin position="304"/>
        <end position="337"/>
    </location>
</feature>
<dbReference type="GO" id="GO:0004523">
    <property type="term" value="F:RNA-DNA hybrid ribonuclease activity"/>
    <property type="evidence" value="ECO:0007669"/>
    <property type="project" value="InterPro"/>
</dbReference>
<evidence type="ECO:0000256" key="2">
    <source>
        <dbReference type="SAM" id="MobiDB-lite"/>
    </source>
</evidence>
<dbReference type="GO" id="GO:0003676">
    <property type="term" value="F:nucleic acid binding"/>
    <property type="evidence" value="ECO:0007669"/>
    <property type="project" value="InterPro"/>
</dbReference>
<gene>
    <name evidence="4" type="ORF">SO802_032611</name>
</gene>
<dbReference type="Pfam" id="PF13456">
    <property type="entry name" value="RVT_3"/>
    <property type="match status" value="1"/>
</dbReference>
<dbReference type="Proteomes" id="UP001459277">
    <property type="component" value="Unassembled WGS sequence"/>
</dbReference>
<dbReference type="SUPFAM" id="SSF53098">
    <property type="entry name" value="Ribonuclease H-like"/>
    <property type="match status" value="1"/>
</dbReference>
<feature type="domain" description="CCHC-type" evidence="3">
    <location>
        <begin position="147"/>
        <end position="160"/>
    </location>
</feature>
<evidence type="ECO:0000259" key="3">
    <source>
        <dbReference type="PROSITE" id="PS50158"/>
    </source>
</evidence>
<dbReference type="GO" id="GO:0008270">
    <property type="term" value="F:zinc ion binding"/>
    <property type="evidence" value="ECO:0007669"/>
    <property type="project" value="UniProtKB-KW"/>
</dbReference>
<feature type="compositionally biased region" description="Basic and acidic residues" evidence="2">
    <location>
        <begin position="14"/>
        <end position="27"/>
    </location>
</feature>
<dbReference type="PANTHER" id="PTHR47723:SF19">
    <property type="entry name" value="POLYNUCLEOTIDYL TRANSFERASE, RIBONUCLEASE H-LIKE SUPERFAMILY PROTEIN"/>
    <property type="match status" value="1"/>
</dbReference>
<organism evidence="4 5">
    <name type="scientific">Lithocarpus litseifolius</name>
    <dbReference type="NCBI Taxonomy" id="425828"/>
    <lineage>
        <taxon>Eukaryota</taxon>
        <taxon>Viridiplantae</taxon>
        <taxon>Streptophyta</taxon>
        <taxon>Embryophyta</taxon>
        <taxon>Tracheophyta</taxon>
        <taxon>Spermatophyta</taxon>
        <taxon>Magnoliopsida</taxon>
        <taxon>eudicotyledons</taxon>
        <taxon>Gunneridae</taxon>
        <taxon>Pentapetalae</taxon>
        <taxon>rosids</taxon>
        <taxon>fabids</taxon>
        <taxon>Fagales</taxon>
        <taxon>Fagaceae</taxon>
        <taxon>Lithocarpus</taxon>
    </lineage>
</organism>
<dbReference type="Gene3D" id="3.30.420.10">
    <property type="entry name" value="Ribonuclease H-like superfamily/Ribonuclease H"/>
    <property type="match status" value="1"/>
</dbReference>
<dbReference type="InterPro" id="IPR002156">
    <property type="entry name" value="RNaseH_domain"/>
</dbReference>
<proteinExistence type="predicted"/>
<dbReference type="InterPro" id="IPR001878">
    <property type="entry name" value="Znf_CCHC"/>
</dbReference>
<feature type="compositionally biased region" description="Polar residues" evidence="2">
    <location>
        <begin position="274"/>
        <end position="301"/>
    </location>
</feature>
<reference evidence="4 5" key="1">
    <citation type="submission" date="2024-01" db="EMBL/GenBank/DDBJ databases">
        <title>A telomere-to-telomere, gap-free genome of sweet tea (Lithocarpus litseifolius).</title>
        <authorList>
            <person name="Zhou J."/>
        </authorList>
    </citation>
    <scope>NUCLEOTIDE SEQUENCE [LARGE SCALE GENOMIC DNA]</scope>
    <source>
        <strain evidence="4">Zhou-2022a</strain>
        <tissue evidence="4">Leaf</tissue>
    </source>
</reference>
<dbReference type="PANTHER" id="PTHR47723">
    <property type="entry name" value="OS05G0353850 PROTEIN"/>
    <property type="match status" value="1"/>
</dbReference>
<dbReference type="PROSITE" id="PS50158">
    <property type="entry name" value="ZF_CCHC"/>
    <property type="match status" value="1"/>
</dbReference>
<evidence type="ECO:0000313" key="4">
    <source>
        <dbReference type="EMBL" id="KAK9983086.1"/>
    </source>
</evidence>
<dbReference type="InterPro" id="IPR012337">
    <property type="entry name" value="RNaseH-like_sf"/>
</dbReference>
<feature type="compositionally biased region" description="Polar residues" evidence="2">
    <location>
        <begin position="31"/>
        <end position="43"/>
    </location>
</feature>
<keyword evidence="5" id="KW-1185">Reference proteome</keyword>
<accession>A0AAW2BAQ2</accession>
<dbReference type="InterPro" id="IPR044730">
    <property type="entry name" value="RNase_H-like_dom_plant"/>
</dbReference>
<comment type="caution">
    <text evidence="4">The sequence shown here is derived from an EMBL/GenBank/DDBJ whole genome shotgun (WGS) entry which is preliminary data.</text>
</comment>
<keyword evidence="1" id="KW-0479">Metal-binding</keyword>
<feature type="region of interest" description="Disordered" evidence="2">
    <location>
        <begin position="255"/>
        <end position="339"/>
    </location>
</feature>
<dbReference type="InterPro" id="IPR036397">
    <property type="entry name" value="RNaseH_sf"/>
</dbReference>